<dbReference type="Gene3D" id="2.130.10.10">
    <property type="entry name" value="YVTN repeat-like/Quinoprotein amine dehydrogenase"/>
    <property type="match status" value="2"/>
</dbReference>
<evidence type="ECO:0000256" key="1">
    <source>
        <dbReference type="ARBA" id="ARBA00022531"/>
    </source>
</evidence>
<gene>
    <name evidence="5" type="ORF">ACFSR5_04555</name>
</gene>
<dbReference type="InterPro" id="IPR036278">
    <property type="entry name" value="Sialidase_sf"/>
</dbReference>
<reference evidence="6" key="1">
    <citation type="journal article" date="2019" name="Int. J. Syst. Evol. Microbiol.">
        <title>The Global Catalogue of Microorganisms (GCM) 10K type strain sequencing project: providing services to taxonomists for standard genome sequencing and annotation.</title>
        <authorList>
            <consortium name="The Broad Institute Genomics Platform"/>
            <consortium name="The Broad Institute Genome Sequencing Center for Infectious Disease"/>
            <person name="Wu L."/>
            <person name="Ma J."/>
        </authorList>
    </citation>
    <scope>NUCLEOTIDE SEQUENCE [LARGE SCALE GENOMIC DNA]</scope>
    <source>
        <strain evidence="6">KCTC 42662</strain>
    </source>
</reference>
<evidence type="ECO:0000256" key="3">
    <source>
        <dbReference type="SAM" id="SignalP"/>
    </source>
</evidence>
<feature type="domain" description="Photosynthesis system II assembly factor Ycf48/Hcf136-like" evidence="4">
    <location>
        <begin position="84"/>
        <end position="163"/>
    </location>
</feature>
<accession>A0ABW5KDN0</accession>
<dbReference type="InterPro" id="IPR028203">
    <property type="entry name" value="PSII_CF48-like_dom"/>
</dbReference>
<feature type="signal peptide" evidence="3">
    <location>
        <begin position="1"/>
        <end position="25"/>
    </location>
</feature>
<evidence type="ECO:0000256" key="2">
    <source>
        <dbReference type="ARBA" id="ARBA00023276"/>
    </source>
</evidence>
<comment type="caution">
    <text evidence="5">The sequence shown here is derived from an EMBL/GenBank/DDBJ whole genome shotgun (WGS) entry which is preliminary data.</text>
</comment>
<proteinExistence type="predicted"/>
<dbReference type="EMBL" id="JBHULR010000003">
    <property type="protein sequence ID" value="MFD2546916.1"/>
    <property type="molecule type" value="Genomic_DNA"/>
</dbReference>
<evidence type="ECO:0000259" key="4">
    <source>
        <dbReference type="Pfam" id="PF14870"/>
    </source>
</evidence>
<organism evidence="5 6">
    <name type="scientific">Sphingobacterium suaedae</name>
    <dbReference type="NCBI Taxonomy" id="1686402"/>
    <lineage>
        <taxon>Bacteria</taxon>
        <taxon>Pseudomonadati</taxon>
        <taxon>Bacteroidota</taxon>
        <taxon>Sphingobacteriia</taxon>
        <taxon>Sphingobacteriales</taxon>
        <taxon>Sphingobacteriaceae</taxon>
        <taxon>Sphingobacterium</taxon>
    </lineage>
</organism>
<dbReference type="Pfam" id="PF14870">
    <property type="entry name" value="PSII_BNR"/>
    <property type="match status" value="1"/>
</dbReference>
<dbReference type="PANTHER" id="PTHR47199:SF2">
    <property type="entry name" value="PHOTOSYSTEM II STABILITY_ASSEMBLY FACTOR HCF136, CHLOROPLASTIC"/>
    <property type="match status" value="1"/>
</dbReference>
<sequence length="341" mass="37335">MTVFSDYLKTITSILLCAVSSLSFAQHFLPIARKDAVSFRGVETYKTSCVWVSGSKGTVGKSVDGGKSWLWVNPNGYQNYDFRDIEVFSEKEAIIVSAGSPAVILRTSDGGISWTEVYRDDRPAAFLDGIDFNGAEGFVIGDPFDGRFQLLHSKDRGKTWNDVSDFILLLAEEGEAAFAASGTSLCYFRNDLWVGTGGVSAHLFRRNEKKLKMEKLPCPIIQGSASQGIFSVDFRTDKIGIVVGGDYKRDSISEQAILLTQDGGFTWVKPNNSGSGFKSCVKYLDKHVILTTGTSGTDISYDGGYTWKNLSAESFNSFAVGKRKKEIYLVGSQGNISKLIL</sequence>
<keyword evidence="2" id="KW-0604">Photosystem II</keyword>
<protein>
    <submittedName>
        <fullName evidence="5">YCF48-related protein</fullName>
    </submittedName>
</protein>
<dbReference type="Proteomes" id="UP001597545">
    <property type="component" value="Unassembled WGS sequence"/>
</dbReference>
<dbReference type="InterPro" id="IPR015943">
    <property type="entry name" value="WD40/YVTN_repeat-like_dom_sf"/>
</dbReference>
<evidence type="ECO:0000313" key="6">
    <source>
        <dbReference type="Proteomes" id="UP001597545"/>
    </source>
</evidence>
<dbReference type="SUPFAM" id="SSF50939">
    <property type="entry name" value="Sialidases"/>
    <property type="match status" value="1"/>
</dbReference>
<name>A0ABW5KDN0_9SPHI</name>
<feature type="chain" id="PRO_5047305906" evidence="3">
    <location>
        <begin position="26"/>
        <end position="341"/>
    </location>
</feature>
<keyword evidence="1" id="KW-0602">Photosynthesis</keyword>
<keyword evidence="6" id="KW-1185">Reference proteome</keyword>
<dbReference type="PANTHER" id="PTHR47199">
    <property type="entry name" value="PHOTOSYSTEM II STABILITY/ASSEMBLY FACTOR HCF136, CHLOROPLASTIC"/>
    <property type="match status" value="1"/>
</dbReference>
<dbReference type="RefSeq" id="WP_380901170.1">
    <property type="nucleotide sequence ID" value="NZ_JBHUEG010000007.1"/>
</dbReference>
<keyword evidence="3" id="KW-0732">Signal</keyword>
<evidence type="ECO:0000313" key="5">
    <source>
        <dbReference type="EMBL" id="MFD2546916.1"/>
    </source>
</evidence>